<evidence type="ECO:0000259" key="1">
    <source>
        <dbReference type="Pfam" id="PF01764"/>
    </source>
</evidence>
<dbReference type="Pfam" id="PF01764">
    <property type="entry name" value="Lipase_3"/>
    <property type="match status" value="1"/>
</dbReference>
<organism evidence="2 3">
    <name type="scientific">Caloramator quimbayensis</name>
    <dbReference type="NCBI Taxonomy" id="1147123"/>
    <lineage>
        <taxon>Bacteria</taxon>
        <taxon>Bacillati</taxon>
        <taxon>Bacillota</taxon>
        <taxon>Clostridia</taxon>
        <taxon>Eubacteriales</taxon>
        <taxon>Clostridiaceae</taxon>
        <taxon>Caloramator</taxon>
    </lineage>
</organism>
<dbReference type="EMBL" id="FUYH01000002">
    <property type="protein sequence ID" value="SKA77915.1"/>
    <property type="molecule type" value="Genomic_DNA"/>
</dbReference>
<feature type="domain" description="Fungal lipase-type" evidence="1">
    <location>
        <begin position="713"/>
        <end position="853"/>
    </location>
</feature>
<dbReference type="InterPro" id="IPR051218">
    <property type="entry name" value="Sec_MonoDiacylglyc_Lipase"/>
</dbReference>
<sequence length="940" mass="109025">MLVENHQYRIAVGARDASGNESWDANTYVTITIKQKKVDTTPPVISNLQGYIEVEKGKSTSLIGIISSNTNLTKVTVNVLNDYTGDYFTRNLSGVKVFDLSEVKINTTSGTFSKAGVYTVRIWANSEGYTSTNTPLGTVTIKVIEITQQDNDSLNNIDIDNKGLPKNFTILPGQAKALFGTIKTTSVMTTVRIDIKRLGNDFKFNKAKAFIKTNINSTKFDLNNFIINAQKNELSVPGEFLATIFVTTKKGKSLSTFKYGQFIIKVMDPIEYKEVRYLYASDMIYVRADISPIVGQKNENEWPIVWVGIYDDENKKWLYETKSEHNELKHHSINKYEAYIPADKVPRNKNLKFMFFVDGYNNPDAILYANIKEKLKITPIPKQSWSIRYNWNDDKLEALVSIEAEKGKNNLPEFYIIIYDDDGTEKYKLYDINNITKISYENNAASNYYRKYYKAWDLERDLHLQRDRTYKCAVIAKGYEEQFLKNIKNNNFYTADFDYCTTMVKIYKPEVKNKDFANYNSNLKCITVDVNTIGIPKNSRLQLYCKENQKYFELTRKSSDLYLGEARYNLEINNFENYGFEFNKQYSFVIYLIDKNNNTKQLANDTAFIEKKQEITINETFLKAYDIEREELNFIGYNRRLAYRSAKLCKDAYNDETHFWETLEYLGFDVNKDVWLKTYESKSIKDIINIENKSLQAVVGIRNLSSGKKVIAISFKGTSGTLDYINDFRISWVDYKSKRYNNEMSFYKGFYSIEKTFEEIEDKINLQGRTLKEIIQSKDPNYIFWITGHSLGGAIATIYSIKLFDERGIDADKIFVYTFGTPAVGDKRFIETFDDKLNMFSIVNEYDPVPYSPIYGDKIADYLNLAIPTVSHMQLIAKDVMEQESTLGTLYVIPVEMQQINTIEKIKNILSFKYHSINTYINNLNSEKANDMYKLYYFLE</sequence>
<dbReference type="STRING" id="1147123.SAMN05443428_10280"/>
<protein>
    <submittedName>
        <fullName evidence="2">Lipase (Class 3)</fullName>
    </submittedName>
</protein>
<dbReference type="Proteomes" id="UP000190105">
    <property type="component" value="Unassembled WGS sequence"/>
</dbReference>
<dbReference type="PANTHER" id="PTHR45856:SF24">
    <property type="entry name" value="FUNGAL LIPASE-LIKE DOMAIN-CONTAINING PROTEIN"/>
    <property type="match status" value="1"/>
</dbReference>
<dbReference type="AlphaFoldDB" id="A0A1T4WM14"/>
<gene>
    <name evidence="2" type="ORF">SAMN05443428_10280</name>
</gene>
<dbReference type="OrthoDB" id="6372180at2"/>
<dbReference type="InterPro" id="IPR029058">
    <property type="entry name" value="AB_hydrolase_fold"/>
</dbReference>
<dbReference type="GO" id="GO:0006629">
    <property type="term" value="P:lipid metabolic process"/>
    <property type="evidence" value="ECO:0007669"/>
    <property type="project" value="InterPro"/>
</dbReference>
<evidence type="ECO:0000313" key="3">
    <source>
        <dbReference type="Proteomes" id="UP000190105"/>
    </source>
</evidence>
<dbReference type="InterPro" id="IPR002921">
    <property type="entry name" value="Fungal_lipase-type"/>
</dbReference>
<accession>A0A1T4WM14</accession>
<proteinExistence type="predicted"/>
<dbReference type="Gene3D" id="3.40.50.1820">
    <property type="entry name" value="alpha/beta hydrolase"/>
    <property type="match status" value="1"/>
</dbReference>
<name>A0A1T4WM14_9CLOT</name>
<evidence type="ECO:0000313" key="2">
    <source>
        <dbReference type="EMBL" id="SKA77915.1"/>
    </source>
</evidence>
<dbReference type="CDD" id="cd00519">
    <property type="entry name" value="Lipase_3"/>
    <property type="match status" value="1"/>
</dbReference>
<dbReference type="SUPFAM" id="SSF53474">
    <property type="entry name" value="alpha/beta-Hydrolases"/>
    <property type="match status" value="1"/>
</dbReference>
<dbReference type="RefSeq" id="WP_078695384.1">
    <property type="nucleotide sequence ID" value="NZ_FUYH01000002.1"/>
</dbReference>
<keyword evidence="3" id="KW-1185">Reference proteome</keyword>
<reference evidence="3" key="1">
    <citation type="submission" date="2017-02" db="EMBL/GenBank/DDBJ databases">
        <authorList>
            <person name="Varghese N."/>
            <person name="Submissions S."/>
        </authorList>
    </citation>
    <scope>NUCLEOTIDE SEQUENCE [LARGE SCALE GENOMIC DNA]</scope>
    <source>
        <strain evidence="3">USBA 833</strain>
    </source>
</reference>
<dbReference type="PANTHER" id="PTHR45856">
    <property type="entry name" value="ALPHA/BETA-HYDROLASES SUPERFAMILY PROTEIN"/>
    <property type="match status" value="1"/>
</dbReference>